<accession>A0ACB8RQF9</accession>
<name>A0ACB8RQF9_9AGAM</name>
<gene>
    <name evidence="1" type="ORF">FA95DRAFT_1617941</name>
</gene>
<proteinExistence type="predicted"/>
<evidence type="ECO:0000313" key="2">
    <source>
        <dbReference type="Proteomes" id="UP000814033"/>
    </source>
</evidence>
<organism evidence="1 2">
    <name type="scientific">Auriscalpium vulgare</name>
    <dbReference type="NCBI Taxonomy" id="40419"/>
    <lineage>
        <taxon>Eukaryota</taxon>
        <taxon>Fungi</taxon>
        <taxon>Dikarya</taxon>
        <taxon>Basidiomycota</taxon>
        <taxon>Agaricomycotina</taxon>
        <taxon>Agaricomycetes</taxon>
        <taxon>Russulales</taxon>
        <taxon>Auriscalpiaceae</taxon>
        <taxon>Auriscalpium</taxon>
    </lineage>
</organism>
<protein>
    <submittedName>
        <fullName evidence="1">WD40 repeat-like protein</fullName>
    </submittedName>
</protein>
<reference evidence="1" key="1">
    <citation type="submission" date="2021-02" db="EMBL/GenBank/DDBJ databases">
        <authorList>
            <consortium name="DOE Joint Genome Institute"/>
            <person name="Ahrendt S."/>
            <person name="Looney B.P."/>
            <person name="Miyauchi S."/>
            <person name="Morin E."/>
            <person name="Drula E."/>
            <person name="Courty P.E."/>
            <person name="Chicoki N."/>
            <person name="Fauchery L."/>
            <person name="Kohler A."/>
            <person name="Kuo A."/>
            <person name="Labutti K."/>
            <person name="Pangilinan J."/>
            <person name="Lipzen A."/>
            <person name="Riley R."/>
            <person name="Andreopoulos W."/>
            <person name="He G."/>
            <person name="Johnson J."/>
            <person name="Barry K.W."/>
            <person name="Grigoriev I.V."/>
            <person name="Nagy L."/>
            <person name="Hibbett D."/>
            <person name="Henrissat B."/>
            <person name="Matheny P.B."/>
            <person name="Labbe J."/>
            <person name="Martin F."/>
        </authorList>
    </citation>
    <scope>NUCLEOTIDE SEQUENCE</scope>
    <source>
        <strain evidence="1">FP105234-sp</strain>
    </source>
</reference>
<evidence type="ECO:0000313" key="1">
    <source>
        <dbReference type="EMBL" id="KAI0045871.1"/>
    </source>
</evidence>
<dbReference type="Proteomes" id="UP000814033">
    <property type="component" value="Unassembled WGS sequence"/>
</dbReference>
<reference evidence="1" key="2">
    <citation type="journal article" date="2022" name="New Phytol.">
        <title>Evolutionary transition to the ectomycorrhizal habit in the genomes of a hyperdiverse lineage of mushroom-forming fungi.</title>
        <authorList>
            <person name="Looney B."/>
            <person name="Miyauchi S."/>
            <person name="Morin E."/>
            <person name="Drula E."/>
            <person name="Courty P.E."/>
            <person name="Kohler A."/>
            <person name="Kuo A."/>
            <person name="LaButti K."/>
            <person name="Pangilinan J."/>
            <person name="Lipzen A."/>
            <person name="Riley R."/>
            <person name="Andreopoulos W."/>
            <person name="He G."/>
            <person name="Johnson J."/>
            <person name="Nolan M."/>
            <person name="Tritt A."/>
            <person name="Barry K.W."/>
            <person name="Grigoriev I.V."/>
            <person name="Nagy L.G."/>
            <person name="Hibbett D."/>
            <person name="Henrissat B."/>
            <person name="Matheny P.B."/>
            <person name="Labbe J."/>
            <person name="Martin F.M."/>
        </authorList>
    </citation>
    <scope>NUCLEOTIDE SEQUENCE</scope>
    <source>
        <strain evidence="1">FP105234-sp</strain>
    </source>
</reference>
<keyword evidence="2" id="KW-1185">Reference proteome</keyword>
<dbReference type="EMBL" id="MU275940">
    <property type="protein sequence ID" value="KAI0045871.1"/>
    <property type="molecule type" value="Genomic_DNA"/>
</dbReference>
<sequence>MSLPPPSPVHLIRAHASAVNVIFISTDNERIYTGDASGLVVITSTRSLRSLASWRAHTDGILGIEEWGTHIVTHGRDNKLHVWARPVQPPTALGGSAAVPGLPTPALAYSMDVNALNYCRFSLLPLNQGSSASEPRALLAVPNLVESSLADVWTLPAQERLHAAIGKAGSAAPAGDGRGGVRNATGIIMSMHLLPESSASELSEKTTKGLRLLTSYENGSVAMWQYTAERARSIEGLGWERIWTCKIHVETVMATVIALDRSLALSVSADHLVGRYDLNALHADPGTVDASTAKLRTTHPGNGAVALRGDARVCAVGGWDGKVRLFSSRALKPLGTLAHHKDAVQALAFARATASGIDAGVNDDGEDGDTDEDEMSTAEKTRRERWLVSGGKDGRVAIWELIDFSGKGT</sequence>
<comment type="caution">
    <text evidence="1">The sequence shown here is derived from an EMBL/GenBank/DDBJ whole genome shotgun (WGS) entry which is preliminary data.</text>
</comment>